<accession>A0A1B1Y5N1</accession>
<evidence type="ECO:0000313" key="9">
    <source>
        <dbReference type="Proteomes" id="UP000092967"/>
    </source>
</evidence>
<name>A0A1B1Y5N1_9FLAO</name>
<dbReference type="Proteomes" id="UP000092967">
    <property type="component" value="Chromosome"/>
</dbReference>
<dbReference type="STRING" id="1790137.AXE80_07085"/>
<keyword evidence="3" id="KW-1003">Cell membrane</keyword>
<evidence type="ECO:0000256" key="4">
    <source>
        <dbReference type="ARBA" id="ARBA00022692"/>
    </source>
</evidence>
<dbReference type="KEGG" id="wfu:AXE80_07085"/>
<feature type="transmembrane region" description="Helical" evidence="7">
    <location>
        <begin position="12"/>
        <end position="31"/>
    </location>
</feature>
<dbReference type="PANTHER" id="PTHR33452">
    <property type="entry name" value="OXIDOREDUCTASE CATD-RELATED"/>
    <property type="match status" value="1"/>
</dbReference>
<gene>
    <name evidence="8" type="ORF">AXE80_07085</name>
</gene>
<feature type="transmembrane region" description="Helical" evidence="7">
    <location>
        <begin position="81"/>
        <end position="97"/>
    </location>
</feature>
<evidence type="ECO:0000313" key="8">
    <source>
        <dbReference type="EMBL" id="ANW96054.1"/>
    </source>
</evidence>
<evidence type="ECO:0000256" key="6">
    <source>
        <dbReference type="ARBA" id="ARBA00023136"/>
    </source>
</evidence>
<proteinExistence type="inferred from homology"/>
<comment type="subcellular location">
    <subcellularLocation>
        <location evidence="1">Cell membrane</location>
        <topology evidence="1">Multi-pass membrane protein</topology>
    </subcellularLocation>
</comment>
<dbReference type="InterPro" id="IPR051907">
    <property type="entry name" value="DoxX-like_oxidoreductase"/>
</dbReference>
<dbReference type="PANTHER" id="PTHR33452:SF1">
    <property type="entry name" value="INNER MEMBRANE PROTEIN YPHA-RELATED"/>
    <property type="match status" value="1"/>
</dbReference>
<dbReference type="EMBL" id="CP014224">
    <property type="protein sequence ID" value="ANW96054.1"/>
    <property type="molecule type" value="Genomic_DNA"/>
</dbReference>
<dbReference type="Pfam" id="PF07681">
    <property type="entry name" value="DoxX"/>
    <property type="match status" value="1"/>
</dbReference>
<feature type="transmembrane region" description="Helical" evidence="7">
    <location>
        <begin position="51"/>
        <end position="74"/>
    </location>
</feature>
<dbReference type="GO" id="GO:0005886">
    <property type="term" value="C:plasma membrane"/>
    <property type="evidence" value="ECO:0007669"/>
    <property type="project" value="UniProtKB-SubCell"/>
</dbReference>
<evidence type="ECO:0000256" key="2">
    <source>
        <dbReference type="ARBA" id="ARBA00006679"/>
    </source>
</evidence>
<keyword evidence="4 7" id="KW-0812">Transmembrane</keyword>
<comment type="similarity">
    <text evidence="2">Belongs to the DoxX family.</text>
</comment>
<evidence type="ECO:0000256" key="5">
    <source>
        <dbReference type="ARBA" id="ARBA00022989"/>
    </source>
</evidence>
<dbReference type="RefSeq" id="WP_068825792.1">
    <property type="nucleotide sequence ID" value="NZ_CP014224.1"/>
</dbReference>
<reference evidence="8 9" key="1">
    <citation type="submission" date="2016-02" db="EMBL/GenBank/DDBJ databases">
        <authorList>
            <person name="Wen L."/>
            <person name="He K."/>
            <person name="Yang H."/>
        </authorList>
    </citation>
    <scope>NUCLEOTIDE SEQUENCE [LARGE SCALE GENOMIC DNA]</scope>
    <source>
        <strain evidence="8 9">CZ1127</strain>
    </source>
</reference>
<keyword evidence="5 7" id="KW-1133">Transmembrane helix</keyword>
<keyword evidence="9" id="KW-1185">Reference proteome</keyword>
<keyword evidence="6 7" id="KW-0472">Membrane</keyword>
<protein>
    <submittedName>
        <fullName evidence="8">DoxX family protein</fullName>
    </submittedName>
</protein>
<sequence>MSYLKSQNTFANNLGLFILRVSFGAAMLFGHGLGKWTKLFGGEEIHFLDPFGLGATTSLALAVFAEVICSVLIMLGLLTRLATIPLIITMLIAFNVHLSDSFGMQEKSILYLVIYIVLLLQGPGKLSVDGLLIKKR</sequence>
<dbReference type="InterPro" id="IPR032808">
    <property type="entry name" value="DoxX"/>
</dbReference>
<evidence type="ECO:0000256" key="7">
    <source>
        <dbReference type="SAM" id="Phobius"/>
    </source>
</evidence>
<organism evidence="8 9">
    <name type="scientific">Wenyingzhuangia fucanilytica</name>
    <dbReference type="NCBI Taxonomy" id="1790137"/>
    <lineage>
        <taxon>Bacteria</taxon>
        <taxon>Pseudomonadati</taxon>
        <taxon>Bacteroidota</taxon>
        <taxon>Flavobacteriia</taxon>
        <taxon>Flavobacteriales</taxon>
        <taxon>Flavobacteriaceae</taxon>
        <taxon>Wenyingzhuangia</taxon>
    </lineage>
</organism>
<dbReference type="AlphaFoldDB" id="A0A1B1Y5N1"/>
<evidence type="ECO:0000256" key="1">
    <source>
        <dbReference type="ARBA" id="ARBA00004651"/>
    </source>
</evidence>
<dbReference type="OrthoDB" id="9813193at2"/>
<feature type="transmembrane region" description="Helical" evidence="7">
    <location>
        <begin position="109"/>
        <end position="128"/>
    </location>
</feature>
<evidence type="ECO:0000256" key="3">
    <source>
        <dbReference type="ARBA" id="ARBA00022475"/>
    </source>
</evidence>